<dbReference type="Proteomes" id="UP001551482">
    <property type="component" value="Unassembled WGS sequence"/>
</dbReference>
<feature type="region of interest" description="Disordered" evidence="3">
    <location>
        <begin position="167"/>
        <end position="213"/>
    </location>
</feature>
<name>A0ABV3DSI9_9ACTN</name>
<protein>
    <submittedName>
        <fullName evidence="6">Zf-HC2 domain-containing protein</fullName>
    </submittedName>
</protein>
<feature type="compositionally biased region" description="Low complexity" evidence="3">
    <location>
        <begin position="168"/>
        <end position="182"/>
    </location>
</feature>
<dbReference type="InterPro" id="IPR041916">
    <property type="entry name" value="Anti_sigma_zinc_sf"/>
</dbReference>
<organism evidence="6 7">
    <name type="scientific">Streptodolium elevatio</name>
    <dbReference type="NCBI Taxonomy" id="3157996"/>
    <lineage>
        <taxon>Bacteria</taxon>
        <taxon>Bacillati</taxon>
        <taxon>Actinomycetota</taxon>
        <taxon>Actinomycetes</taxon>
        <taxon>Kitasatosporales</taxon>
        <taxon>Streptomycetaceae</taxon>
        <taxon>Streptodolium</taxon>
    </lineage>
</organism>
<feature type="transmembrane region" description="Helical" evidence="4">
    <location>
        <begin position="143"/>
        <end position="165"/>
    </location>
</feature>
<evidence type="ECO:0000256" key="4">
    <source>
        <dbReference type="SAM" id="Phobius"/>
    </source>
</evidence>
<dbReference type="Pfam" id="PF13490">
    <property type="entry name" value="zf-HC2"/>
    <property type="match status" value="1"/>
</dbReference>
<sequence>MTAQNRMVGPDGHVDVDVLSDLVEGLLSDPEAAEVRVHVAECAECRDTVDALAEVRELLAAQPAEPMPDDVYARIESALAEASGASGGAAGAAGVDAEVPAPRPSTGPDLGSLPPPRPRGVGEASARVVDLGEVRRRRLAPGLLGAAAAVAAVLLLVGVVVSGGLGGSDSDSNSDSQGAASAPLQEQGTAGRPGGPTGAGPPVAAAPSASSAAALPEYREDNLRSQVAALLGRQGRPGLGSDSAETTTNRPAVPDAPGVKGAAAGVPRCVTEAAEDEAAGRSLIASERARYLDQVAYVLVYTRDSASVDVVVVSAACDEPATVSASRSPAASWVLLSRIVPTR</sequence>
<keyword evidence="4" id="KW-1133">Transmembrane helix</keyword>
<gene>
    <name evidence="6" type="ORF">AB0C36_35045</name>
</gene>
<dbReference type="InterPro" id="IPR027383">
    <property type="entry name" value="Znf_put"/>
</dbReference>
<proteinExistence type="predicted"/>
<dbReference type="EMBL" id="JBEZFP010000135">
    <property type="protein sequence ID" value="MEU8138703.1"/>
    <property type="molecule type" value="Genomic_DNA"/>
</dbReference>
<evidence type="ECO:0000313" key="6">
    <source>
        <dbReference type="EMBL" id="MEU8138703.1"/>
    </source>
</evidence>
<comment type="caution">
    <text evidence="6">The sequence shown here is derived from an EMBL/GenBank/DDBJ whole genome shotgun (WGS) entry which is preliminary data.</text>
</comment>
<feature type="compositionally biased region" description="Low complexity" evidence="3">
    <location>
        <begin position="200"/>
        <end position="213"/>
    </location>
</feature>
<keyword evidence="7" id="KW-1185">Reference proteome</keyword>
<evidence type="ECO:0000256" key="3">
    <source>
        <dbReference type="SAM" id="MobiDB-lite"/>
    </source>
</evidence>
<keyword evidence="4" id="KW-0472">Membrane</keyword>
<evidence type="ECO:0000313" key="7">
    <source>
        <dbReference type="Proteomes" id="UP001551482"/>
    </source>
</evidence>
<dbReference type="Gene3D" id="1.10.10.1320">
    <property type="entry name" value="Anti-sigma factor, zinc-finger domain"/>
    <property type="match status" value="1"/>
</dbReference>
<dbReference type="RefSeq" id="WP_358362345.1">
    <property type="nucleotide sequence ID" value="NZ_JBEZFP010000135.1"/>
</dbReference>
<accession>A0ABV3DSI9</accession>
<keyword evidence="4" id="KW-0812">Transmembrane</keyword>
<evidence type="ECO:0000259" key="5">
    <source>
        <dbReference type="Pfam" id="PF13490"/>
    </source>
</evidence>
<feature type="region of interest" description="Disordered" evidence="3">
    <location>
        <begin position="234"/>
        <end position="262"/>
    </location>
</feature>
<evidence type="ECO:0000256" key="2">
    <source>
        <dbReference type="ARBA" id="ARBA00023163"/>
    </source>
</evidence>
<keyword evidence="1" id="KW-0805">Transcription regulation</keyword>
<evidence type="ECO:0000256" key="1">
    <source>
        <dbReference type="ARBA" id="ARBA00023015"/>
    </source>
</evidence>
<reference evidence="6 7" key="1">
    <citation type="submission" date="2024-06" db="EMBL/GenBank/DDBJ databases">
        <title>The Natural Products Discovery Center: Release of the First 8490 Sequenced Strains for Exploring Actinobacteria Biosynthetic Diversity.</title>
        <authorList>
            <person name="Kalkreuter E."/>
            <person name="Kautsar S.A."/>
            <person name="Yang D."/>
            <person name="Bader C.D."/>
            <person name="Teijaro C.N."/>
            <person name="Fluegel L."/>
            <person name="Davis C.M."/>
            <person name="Simpson J.R."/>
            <person name="Lauterbach L."/>
            <person name="Steele A.D."/>
            <person name="Gui C."/>
            <person name="Meng S."/>
            <person name="Li G."/>
            <person name="Viehrig K."/>
            <person name="Ye F."/>
            <person name="Su P."/>
            <person name="Kiefer A.F."/>
            <person name="Nichols A."/>
            <person name="Cepeda A.J."/>
            <person name="Yan W."/>
            <person name="Fan B."/>
            <person name="Jiang Y."/>
            <person name="Adhikari A."/>
            <person name="Zheng C.-J."/>
            <person name="Schuster L."/>
            <person name="Cowan T.M."/>
            <person name="Smanski M.J."/>
            <person name="Chevrette M.G."/>
            <person name="De Carvalho L.P.S."/>
            <person name="Shen B."/>
        </authorList>
    </citation>
    <scope>NUCLEOTIDE SEQUENCE [LARGE SCALE GENOMIC DNA]</scope>
    <source>
        <strain evidence="6 7">NPDC048946</strain>
    </source>
</reference>
<keyword evidence="2" id="KW-0804">Transcription</keyword>
<feature type="compositionally biased region" description="Low complexity" evidence="3">
    <location>
        <begin position="251"/>
        <end position="262"/>
    </location>
</feature>
<feature type="domain" description="Putative zinc-finger" evidence="5">
    <location>
        <begin position="18"/>
        <end position="46"/>
    </location>
</feature>
<feature type="region of interest" description="Disordered" evidence="3">
    <location>
        <begin position="86"/>
        <end position="125"/>
    </location>
</feature>